<sequence>ISQAQLEEACQTKQNYFLELIESEGVPVYETTVKLIKEMRARQVKVALISSSKNLQRIIKSGGGLTDIWDVVFSGHEI</sequence>
<dbReference type="Gene3D" id="1.10.150.240">
    <property type="entry name" value="Putative phosphatase, domain 2"/>
    <property type="match status" value="1"/>
</dbReference>
<reference evidence="1" key="1">
    <citation type="journal article" date="2014" name="Front. Microbiol.">
        <title>High frequency of phylogenetically diverse reductive dehalogenase-homologous genes in deep subseafloor sedimentary metagenomes.</title>
        <authorList>
            <person name="Kawai M."/>
            <person name="Futagami T."/>
            <person name="Toyoda A."/>
            <person name="Takaki Y."/>
            <person name="Nishi S."/>
            <person name="Hori S."/>
            <person name="Arai W."/>
            <person name="Tsubouchi T."/>
            <person name="Morono Y."/>
            <person name="Uchiyama I."/>
            <person name="Ito T."/>
            <person name="Fujiyama A."/>
            <person name="Inagaki F."/>
            <person name="Takami H."/>
        </authorList>
    </citation>
    <scope>NUCLEOTIDE SEQUENCE</scope>
    <source>
        <strain evidence="1">Expedition CK06-06</strain>
    </source>
</reference>
<organism evidence="1">
    <name type="scientific">marine sediment metagenome</name>
    <dbReference type="NCBI Taxonomy" id="412755"/>
    <lineage>
        <taxon>unclassified sequences</taxon>
        <taxon>metagenomes</taxon>
        <taxon>ecological metagenomes</taxon>
    </lineage>
</organism>
<feature type="non-terminal residue" evidence="1">
    <location>
        <position position="78"/>
    </location>
</feature>
<comment type="caution">
    <text evidence="1">The sequence shown here is derived from an EMBL/GenBank/DDBJ whole genome shotgun (WGS) entry which is preliminary data.</text>
</comment>
<evidence type="ECO:0008006" key="2">
    <source>
        <dbReference type="Google" id="ProtNLM"/>
    </source>
</evidence>
<name>X0XFU8_9ZZZZ</name>
<evidence type="ECO:0000313" key="1">
    <source>
        <dbReference type="EMBL" id="GAG42059.1"/>
    </source>
</evidence>
<dbReference type="AlphaFoldDB" id="X0XFU8"/>
<dbReference type="InterPro" id="IPR036412">
    <property type="entry name" value="HAD-like_sf"/>
</dbReference>
<dbReference type="InterPro" id="IPR023214">
    <property type="entry name" value="HAD_sf"/>
</dbReference>
<proteinExistence type="predicted"/>
<dbReference type="InterPro" id="IPR023198">
    <property type="entry name" value="PGP-like_dom2"/>
</dbReference>
<gene>
    <name evidence="1" type="ORF">S01H1_85614</name>
</gene>
<feature type="non-terminal residue" evidence="1">
    <location>
        <position position="1"/>
    </location>
</feature>
<protein>
    <recommendedName>
        <fullName evidence="2">Haloacid dehalogenase-like hydrolase</fullName>
    </recommendedName>
</protein>
<dbReference type="Gene3D" id="3.40.50.1000">
    <property type="entry name" value="HAD superfamily/HAD-like"/>
    <property type="match status" value="1"/>
</dbReference>
<accession>X0XFU8</accession>
<dbReference type="SUPFAM" id="SSF56784">
    <property type="entry name" value="HAD-like"/>
    <property type="match status" value="1"/>
</dbReference>
<dbReference type="EMBL" id="BARS01058874">
    <property type="protein sequence ID" value="GAG42059.1"/>
    <property type="molecule type" value="Genomic_DNA"/>
</dbReference>